<dbReference type="EMBL" id="CP119317">
    <property type="protein sequence ID" value="WEK53705.1"/>
    <property type="molecule type" value="Genomic_DNA"/>
</dbReference>
<proteinExistence type="predicted"/>
<sequence length="467" mass="54386">MNEQILRKEQEIFRLLYMKSGEYDREAFGVSLGLSKYSVDKSRASVMTMLRELDLTPLPEPNGKRARRLPPTLYTAITLSQLYRMTPLTDWQVIRYYCLIKLVQQGEREGKQYGRKELIKRLGECVLHPKEQQAIRTIDDFKILFQGLSRSLQDPVDREPDPDAVLADLQSLCNSGVLITEVGARRKILYRVNEVWSHFSDEHLLELHGVVLKHVAEQPLRAAGLLLAQNLYDYLYYSRNIPLSQLTPVEMQAANYGTLLDEQTVYQLLHLANERRSVKLHYFSVKSGKKSAPATSTDPERQQLECFPLRIVHDYRFARWYLIAWDERSAMLLKLRIDYIIDWTGGNVVDEILWEHLQAECTRMLDTSWLVDTNELVNIQARFFFEANDRTAAHNFILRRVQEEAPMAHITIESEQTFLFELEVNGVSEIKPWLMSFGSSVEVLLPRVLRDSIRNDWEVTVSRYESI</sequence>
<reference evidence="2" key="1">
    <citation type="submission" date="2023-03" db="EMBL/GenBank/DDBJ databases">
        <title>Andean soil-derived lignocellulolytic bacterial consortium as a source of novel taxa and putative plastic-active enzymes.</title>
        <authorList>
            <person name="Diaz-Garcia L."/>
            <person name="Chuvochina M."/>
            <person name="Feuerriegel G."/>
            <person name="Bunk B."/>
            <person name="Sproer C."/>
            <person name="Streit W.R."/>
            <person name="Rodriguez L.M."/>
            <person name="Overmann J."/>
            <person name="Jimenez D.J."/>
        </authorList>
    </citation>
    <scope>NUCLEOTIDE SEQUENCE</scope>
    <source>
        <strain evidence="2">MAG 2441</strain>
    </source>
</reference>
<dbReference type="Proteomes" id="UP001178662">
    <property type="component" value="Chromosome"/>
</dbReference>
<keyword evidence="3" id="KW-1185">Reference proteome</keyword>
<dbReference type="AlphaFoldDB" id="A0AA95F2R8"/>
<protein>
    <submittedName>
        <fullName evidence="2">WYL domain-containing protein</fullName>
    </submittedName>
</protein>
<gene>
    <name evidence="2" type="ORF">P0Y55_14125</name>
</gene>
<evidence type="ECO:0000313" key="3">
    <source>
        <dbReference type="Proteomes" id="UP001178662"/>
    </source>
</evidence>
<dbReference type="InterPro" id="IPR057727">
    <property type="entry name" value="WCX_dom"/>
</dbReference>
<feature type="domain" description="WCX" evidence="1">
    <location>
        <begin position="393"/>
        <end position="457"/>
    </location>
</feature>
<dbReference type="Pfam" id="PF25583">
    <property type="entry name" value="WCX"/>
    <property type="match status" value="1"/>
</dbReference>
<name>A0AA95F2R8_9BACL</name>
<evidence type="ECO:0000259" key="1">
    <source>
        <dbReference type="Pfam" id="PF25583"/>
    </source>
</evidence>
<accession>A0AA95F2R8</accession>
<organism evidence="2 3">
    <name type="scientific">Candidatus Cohnella colombiensis</name>
    <dbReference type="NCBI Taxonomy" id="3121368"/>
    <lineage>
        <taxon>Bacteria</taxon>
        <taxon>Bacillati</taxon>
        <taxon>Bacillota</taxon>
        <taxon>Bacilli</taxon>
        <taxon>Bacillales</taxon>
        <taxon>Paenibacillaceae</taxon>
        <taxon>Cohnella</taxon>
    </lineage>
</organism>
<evidence type="ECO:0000313" key="2">
    <source>
        <dbReference type="EMBL" id="WEK53705.1"/>
    </source>
</evidence>